<accession>A0AAE1AQ02</accession>
<sequence length="85" mass="9383">MSCRLEIGGEHDGLLAEGRQNGVIEVFANIKDIVAIKELAKNKMESCCSMFSDTGNNTALEWDMNWTRPELGTLHHNPPLAALLD</sequence>
<dbReference type="EMBL" id="JAWDGP010001480">
    <property type="protein sequence ID" value="KAK3791231.1"/>
    <property type="molecule type" value="Genomic_DNA"/>
</dbReference>
<evidence type="ECO:0000313" key="1">
    <source>
        <dbReference type="EMBL" id="KAK3791231.1"/>
    </source>
</evidence>
<gene>
    <name evidence="1" type="ORF">RRG08_047139</name>
</gene>
<keyword evidence="2" id="KW-1185">Reference proteome</keyword>
<reference evidence="1" key="1">
    <citation type="journal article" date="2023" name="G3 (Bethesda)">
        <title>A reference genome for the long-term kleptoplast-retaining sea slug Elysia crispata morphotype clarki.</title>
        <authorList>
            <person name="Eastman K.E."/>
            <person name="Pendleton A.L."/>
            <person name="Shaikh M.A."/>
            <person name="Suttiyut T."/>
            <person name="Ogas R."/>
            <person name="Tomko P."/>
            <person name="Gavelis G."/>
            <person name="Widhalm J.R."/>
            <person name="Wisecaver J.H."/>
        </authorList>
    </citation>
    <scope>NUCLEOTIDE SEQUENCE</scope>
    <source>
        <strain evidence="1">ECLA1</strain>
    </source>
</reference>
<evidence type="ECO:0000313" key="2">
    <source>
        <dbReference type="Proteomes" id="UP001283361"/>
    </source>
</evidence>
<protein>
    <submittedName>
        <fullName evidence="1">Uncharacterized protein</fullName>
    </submittedName>
</protein>
<name>A0AAE1AQ02_9GAST</name>
<organism evidence="1 2">
    <name type="scientific">Elysia crispata</name>
    <name type="common">lettuce slug</name>
    <dbReference type="NCBI Taxonomy" id="231223"/>
    <lineage>
        <taxon>Eukaryota</taxon>
        <taxon>Metazoa</taxon>
        <taxon>Spiralia</taxon>
        <taxon>Lophotrochozoa</taxon>
        <taxon>Mollusca</taxon>
        <taxon>Gastropoda</taxon>
        <taxon>Heterobranchia</taxon>
        <taxon>Euthyneura</taxon>
        <taxon>Panpulmonata</taxon>
        <taxon>Sacoglossa</taxon>
        <taxon>Placobranchoidea</taxon>
        <taxon>Plakobranchidae</taxon>
        <taxon>Elysia</taxon>
    </lineage>
</organism>
<comment type="caution">
    <text evidence="1">The sequence shown here is derived from an EMBL/GenBank/DDBJ whole genome shotgun (WGS) entry which is preliminary data.</text>
</comment>
<proteinExistence type="predicted"/>
<dbReference type="Proteomes" id="UP001283361">
    <property type="component" value="Unassembled WGS sequence"/>
</dbReference>
<dbReference type="AlphaFoldDB" id="A0AAE1AQ02"/>